<organism evidence="2 3">
    <name type="scientific">Natrarchaeobaculum aegyptiacum</name>
    <dbReference type="NCBI Taxonomy" id="745377"/>
    <lineage>
        <taxon>Archaea</taxon>
        <taxon>Methanobacteriati</taxon>
        <taxon>Methanobacteriota</taxon>
        <taxon>Stenosarchaea group</taxon>
        <taxon>Halobacteria</taxon>
        <taxon>Halobacteriales</taxon>
        <taxon>Natrialbaceae</taxon>
        <taxon>Natrarchaeobaculum</taxon>
    </lineage>
</organism>
<keyword evidence="1" id="KW-0812">Transmembrane</keyword>
<feature type="transmembrane region" description="Helical" evidence="1">
    <location>
        <begin position="105"/>
        <end position="129"/>
    </location>
</feature>
<keyword evidence="1" id="KW-1133">Transmembrane helix</keyword>
<feature type="transmembrane region" description="Helical" evidence="1">
    <location>
        <begin position="45"/>
        <end position="67"/>
    </location>
</feature>
<protein>
    <submittedName>
        <fullName evidence="2">Uncharacterized protein</fullName>
    </submittedName>
</protein>
<dbReference type="KEGG" id="naj:B1756_18090"/>
<dbReference type="RefSeq" id="WP_086889811.1">
    <property type="nucleotide sequence ID" value="NZ_CP019893.1"/>
</dbReference>
<feature type="transmembrane region" description="Helical" evidence="1">
    <location>
        <begin position="14"/>
        <end position="33"/>
    </location>
</feature>
<sequence length="175" mass="17925">MPASPDPVFGSEPLTLGVSLGIPVATVLVSVVVKRGTGRGVTAPIAIGIGAGYAAACLALWLGARVIASSQVLTAGGSSLAFLIGVGGAFLWAKATAPVWLYGRFHLFGPLFALAIVTTFVVYAFLGVHGETDPLALYVLFGPFLVAGILLVGVLEWTIRRLFGLTGASSGVRSR</sequence>
<dbReference type="AlphaFoldDB" id="A0A2Z2HW26"/>
<dbReference type="GeneID" id="32896025"/>
<dbReference type="OrthoDB" id="270068at2157"/>
<evidence type="ECO:0000313" key="2">
    <source>
        <dbReference type="EMBL" id="ARS91441.1"/>
    </source>
</evidence>
<feature type="transmembrane region" description="Helical" evidence="1">
    <location>
        <begin position="73"/>
        <end position="93"/>
    </location>
</feature>
<reference evidence="3" key="1">
    <citation type="submission" date="2017-02" db="EMBL/GenBank/DDBJ databases">
        <title>Natronthermophilus aegyptiacus gen. nov.,sp. nov., an aerobic, extremely halophilic alkalithermophilic archaeon isolated from the athalassohaline Wadi An Natrun, Egypt.</title>
        <authorList>
            <person name="Zhao B."/>
        </authorList>
    </citation>
    <scope>NUCLEOTIDE SEQUENCE [LARGE SCALE GENOMIC DNA]</scope>
    <source>
        <strain evidence="3">JW/NM-HA 15</strain>
    </source>
</reference>
<dbReference type="EMBL" id="CP019893">
    <property type="protein sequence ID" value="ARS91441.1"/>
    <property type="molecule type" value="Genomic_DNA"/>
</dbReference>
<keyword evidence="1" id="KW-0472">Membrane</keyword>
<evidence type="ECO:0000256" key="1">
    <source>
        <dbReference type="SAM" id="Phobius"/>
    </source>
</evidence>
<name>A0A2Z2HW26_9EURY</name>
<gene>
    <name evidence="2" type="ORF">B1756_18090</name>
</gene>
<evidence type="ECO:0000313" key="3">
    <source>
        <dbReference type="Proteomes" id="UP000250088"/>
    </source>
</evidence>
<accession>A0A2Z2HW26</accession>
<keyword evidence="3" id="KW-1185">Reference proteome</keyword>
<dbReference type="Proteomes" id="UP000250088">
    <property type="component" value="Chromosome"/>
</dbReference>
<feature type="transmembrane region" description="Helical" evidence="1">
    <location>
        <begin position="135"/>
        <end position="155"/>
    </location>
</feature>
<proteinExistence type="predicted"/>